<keyword evidence="1" id="KW-0812">Transmembrane</keyword>
<protein>
    <submittedName>
        <fullName evidence="2">Uncharacterized protein</fullName>
    </submittedName>
</protein>
<proteinExistence type="predicted"/>
<keyword evidence="1" id="KW-1133">Transmembrane helix</keyword>
<accession>A0A0F8WBV6</accession>
<reference evidence="2" key="1">
    <citation type="journal article" date="2015" name="Nature">
        <title>Complex archaea that bridge the gap between prokaryotes and eukaryotes.</title>
        <authorList>
            <person name="Spang A."/>
            <person name="Saw J.H."/>
            <person name="Jorgensen S.L."/>
            <person name="Zaremba-Niedzwiedzka K."/>
            <person name="Martijn J."/>
            <person name="Lind A.E."/>
            <person name="van Eijk R."/>
            <person name="Schleper C."/>
            <person name="Guy L."/>
            <person name="Ettema T.J."/>
        </authorList>
    </citation>
    <scope>NUCLEOTIDE SEQUENCE</scope>
</reference>
<feature type="transmembrane region" description="Helical" evidence="1">
    <location>
        <begin position="32"/>
        <end position="50"/>
    </location>
</feature>
<keyword evidence="1" id="KW-0472">Membrane</keyword>
<gene>
    <name evidence="2" type="ORF">LCGC14_3165300</name>
</gene>
<dbReference type="EMBL" id="LAZR01070079">
    <property type="protein sequence ID" value="KKK45570.1"/>
    <property type="molecule type" value="Genomic_DNA"/>
</dbReference>
<comment type="caution">
    <text evidence="2">The sequence shown here is derived from an EMBL/GenBank/DDBJ whole genome shotgun (WGS) entry which is preliminary data.</text>
</comment>
<name>A0A0F8WBV6_9ZZZZ</name>
<feature type="non-terminal residue" evidence="2">
    <location>
        <position position="1"/>
    </location>
</feature>
<evidence type="ECO:0000313" key="2">
    <source>
        <dbReference type="EMBL" id="KKK45570.1"/>
    </source>
</evidence>
<sequence>TVGILVAFLGYIFYTSGGKIQDIVLSKTGTRYIRSAAIINFAFAAILYFFKELNGIPMSTTFVFCGLLAGRELAISYQHKTRQQKAIVFPMLTSDFMKLMLGLAISIGIAFLAAHFS</sequence>
<evidence type="ECO:0000256" key="1">
    <source>
        <dbReference type="SAM" id="Phobius"/>
    </source>
</evidence>
<dbReference type="AlphaFoldDB" id="A0A0F8WBV6"/>
<organism evidence="2">
    <name type="scientific">marine sediment metagenome</name>
    <dbReference type="NCBI Taxonomy" id="412755"/>
    <lineage>
        <taxon>unclassified sequences</taxon>
        <taxon>metagenomes</taxon>
        <taxon>ecological metagenomes</taxon>
    </lineage>
</organism>
<feature type="transmembrane region" description="Helical" evidence="1">
    <location>
        <begin position="96"/>
        <end position="116"/>
    </location>
</feature>